<dbReference type="InterPro" id="IPR029069">
    <property type="entry name" value="HotDog_dom_sf"/>
</dbReference>
<dbReference type="InterPro" id="IPR050563">
    <property type="entry name" value="4-hydroxybenzoyl-CoA_TE"/>
</dbReference>
<dbReference type="PROSITE" id="PS01328">
    <property type="entry name" value="4HBCOA_THIOESTERASE"/>
    <property type="match status" value="1"/>
</dbReference>
<evidence type="ECO:0000256" key="1">
    <source>
        <dbReference type="ARBA" id="ARBA00005953"/>
    </source>
</evidence>
<name>A0AAE3HHR0_9FIRM</name>
<sequence>MLMQDTTVQVRYAETDQMGIVYHANYFIWFEVGRTEWFRRLNQNYKSLEEQGVILPVIDVQCQYKKPALYDDKLIIRTHLHELKGVRLIFHYEIIREKDEELLARGKTVHAFVDKDKKPVRLKKEFPQLWDVLHSALE</sequence>
<dbReference type="Proteomes" id="UP001205748">
    <property type="component" value="Unassembled WGS sequence"/>
</dbReference>
<gene>
    <name evidence="3" type="ORF">NSA47_09225</name>
</gene>
<organism evidence="3 4">
    <name type="scientific">Irregularibacter muris</name>
    <dbReference type="NCBI Taxonomy" id="1796619"/>
    <lineage>
        <taxon>Bacteria</taxon>
        <taxon>Bacillati</taxon>
        <taxon>Bacillota</taxon>
        <taxon>Clostridia</taxon>
        <taxon>Eubacteriales</taxon>
        <taxon>Eubacteriaceae</taxon>
        <taxon>Irregularibacter</taxon>
    </lineage>
</organism>
<reference evidence="3" key="1">
    <citation type="submission" date="2022-07" db="EMBL/GenBank/DDBJ databases">
        <title>Enhanced cultured diversity of the mouse gut microbiota enables custom-made synthetic communities.</title>
        <authorList>
            <person name="Afrizal A."/>
        </authorList>
    </citation>
    <scope>NUCLEOTIDE SEQUENCE</scope>
    <source>
        <strain evidence="3">DSM 28593</strain>
    </source>
</reference>
<dbReference type="InterPro" id="IPR006684">
    <property type="entry name" value="YbgC/YbaW"/>
</dbReference>
<dbReference type="GO" id="GO:0047617">
    <property type="term" value="F:fatty acyl-CoA hydrolase activity"/>
    <property type="evidence" value="ECO:0007669"/>
    <property type="project" value="TreeGrafter"/>
</dbReference>
<dbReference type="InterPro" id="IPR008272">
    <property type="entry name" value="HB-CoA_thioesterase_AS"/>
</dbReference>
<dbReference type="CDD" id="cd00586">
    <property type="entry name" value="4HBT"/>
    <property type="match status" value="1"/>
</dbReference>
<dbReference type="SUPFAM" id="SSF54637">
    <property type="entry name" value="Thioesterase/thiol ester dehydrase-isomerase"/>
    <property type="match status" value="1"/>
</dbReference>
<dbReference type="RefSeq" id="WP_257531231.1">
    <property type="nucleotide sequence ID" value="NZ_JANKAS010000007.1"/>
</dbReference>
<dbReference type="PANTHER" id="PTHR31793:SF27">
    <property type="entry name" value="NOVEL THIOESTERASE SUPERFAMILY DOMAIN AND SAPOSIN A-TYPE DOMAIN CONTAINING PROTEIN (0610012H03RIK)"/>
    <property type="match status" value="1"/>
</dbReference>
<proteinExistence type="inferred from homology"/>
<dbReference type="Pfam" id="PF13279">
    <property type="entry name" value="4HBT_2"/>
    <property type="match status" value="1"/>
</dbReference>
<keyword evidence="2" id="KW-0378">Hydrolase</keyword>
<dbReference type="PIRSF" id="PIRSF003230">
    <property type="entry name" value="YbgC"/>
    <property type="match status" value="1"/>
</dbReference>
<accession>A0AAE3HHR0</accession>
<dbReference type="AlphaFoldDB" id="A0AAE3HHR0"/>
<dbReference type="EMBL" id="JANKAS010000007">
    <property type="protein sequence ID" value="MCR1899164.1"/>
    <property type="molecule type" value="Genomic_DNA"/>
</dbReference>
<dbReference type="NCBIfam" id="TIGR00051">
    <property type="entry name" value="YbgC/FadM family acyl-CoA thioesterase"/>
    <property type="match status" value="1"/>
</dbReference>
<evidence type="ECO:0000313" key="4">
    <source>
        <dbReference type="Proteomes" id="UP001205748"/>
    </source>
</evidence>
<evidence type="ECO:0000256" key="2">
    <source>
        <dbReference type="ARBA" id="ARBA00022801"/>
    </source>
</evidence>
<comment type="caution">
    <text evidence="3">The sequence shown here is derived from an EMBL/GenBank/DDBJ whole genome shotgun (WGS) entry which is preliminary data.</text>
</comment>
<dbReference type="Gene3D" id="3.10.129.10">
    <property type="entry name" value="Hotdog Thioesterase"/>
    <property type="match status" value="1"/>
</dbReference>
<evidence type="ECO:0000313" key="3">
    <source>
        <dbReference type="EMBL" id="MCR1899164.1"/>
    </source>
</evidence>
<dbReference type="PANTHER" id="PTHR31793">
    <property type="entry name" value="4-HYDROXYBENZOYL-COA THIOESTERASE FAMILY MEMBER"/>
    <property type="match status" value="1"/>
</dbReference>
<keyword evidence="4" id="KW-1185">Reference proteome</keyword>
<protein>
    <submittedName>
        <fullName evidence="3">Acyl-CoA thioesterase</fullName>
    </submittedName>
</protein>
<comment type="similarity">
    <text evidence="1">Belongs to the 4-hydroxybenzoyl-CoA thioesterase family.</text>
</comment>